<feature type="transmembrane region" description="Helical" evidence="6">
    <location>
        <begin position="261"/>
        <end position="286"/>
    </location>
</feature>
<dbReference type="AlphaFoldDB" id="A0A6I9SS20"/>
<dbReference type="PANTHER" id="PTHR12428">
    <property type="entry name" value="OXA1"/>
    <property type="match status" value="1"/>
</dbReference>
<proteinExistence type="inferred from homology"/>
<dbReference type="OrthoDB" id="2148490at2759"/>
<protein>
    <submittedName>
        <fullName evidence="8">ALBINO3-like protein 2, chloroplastic isoform X1</fullName>
    </submittedName>
</protein>
<dbReference type="GO" id="GO:0005743">
    <property type="term" value="C:mitochondrial inner membrane"/>
    <property type="evidence" value="ECO:0007669"/>
    <property type="project" value="TreeGrafter"/>
</dbReference>
<evidence type="ECO:0000256" key="6">
    <source>
        <dbReference type="SAM" id="Phobius"/>
    </source>
</evidence>
<comment type="similarity">
    <text evidence="2">Belongs to the OXA1/ALB3/YidC (TC 2.A.9.2) family.</text>
</comment>
<reference evidence="8" key="1">
    <citation type="submission" date="2025-08" db="UniProtKB">
        <authorList>
            <consortium name="RefSeq"/>
        </authorList>
    </citation>
    <scope>IDENTIFICATION</scope>
</reference>
<comment type="subcellular location">
    <subcellularLocation>
        <location evidence="1">Membrane</location>
        <topology evidence="1">Multi-pass membrane protein</topology>
    </subcellularLocation>
</comment>
<gene>
    <name evidence="8" type="primary">LOC105157915</name>
</gene>
<evidence type="ECO:0000256" key="4">
    <source>
        <dbReference type="ARBA" id="ARBA00022989"/>
    </source>
</evidence>
<dbReference type="Proteomes" id="UP000504604">
    <property type="component" value="Linkage group LG3"/>
</dbReference>
<dbReference type="GO" id="GO:0032977">
    <property type="term" value="F:membrane insertase activity"/>
    <property type="evidence" value="ECO:0007669"/>
    <property type="project" value="InterPro"/>
</dbReference>
<dbReference type="Gene3D" id="1.25.40.10">
    <property type="entry name" value="Tetratricopeptide repeat domain"/>
    <property type="match status" value="1"/>
</dbReference>
<dbReference type="CDD" id="cd20069">
    <property type="entry name" value="5TM_Oxa1-like"/>
    <property type="match status" value="1"/>
</dbReference>
<dbReference type="FunCoup" id="A0A6I9SS20">
    <property type="interactions" value="86"/>
</dbReference>
<evidence type="ECO:0000256" key="1">
    <source>
        <dbReference type="ARBA" id="ARBA00004141"/>
    </source>
</evidence>
<dbReference type="RefSeq" id="XP_011072745.1">
    <property type="nucleotide sequence ID" value="XM_011074443.2"/>
</dbReference>
<keyword evidence="3 6" id="KW-0812">Transmembrane</keyword>
<accession>A0A6I9SS20</accession>
<evidence type="ECO:0000313" key="8">
    <source>
        <dbReference type="RefSeq" id="XP_011072745.1"/>
    </source>
</evidence>
<dbReference type="GeneID" id="105157915"/>
<dbReference type="KEGG" id="sind:105157915"/>
<dbReference type="Pfam" id="PF14559">
    <property type="entry name" value="TPR_19"/>
    <property type="match status" value="1"/>
</dbReference>
<evidence type="ECO:0000256" key="3">
    <source>
        <dbReference type="ARBA" id="ARBA00022692"/>
    </source>
</evidence>
<sequence>MRLFTSKILRRSRLSPPLSQFSSSHSLFGSSIQHHHNHNRPLSCFRRCSSVLLSPPHHYCFSFSRRFSSQPNLSESDDPFLPVQALISLLDAYHDATDFPWWIIISSSTVAMRLALFPLVVLQLKKLKRIGEVLPKLPPPFPPPLSGRSFRDQIALFWKEKKAAGCPSVFWFISSFTFQVPCFFLWIMSIRRMSLDHHPGFDSGGFLWLQDLTGYPHGVLGPIFPLIIAGLHFTNVQVSFQKSSLQHVPGSLGLLTKIYRIYLQLLTLPILIATFNVPQGCLVYWLTNGSLSLIQLLCLRNPNVLEFLGLPIKKNPVVAPTNKEKGSSGVADICILTKQGEISANSLSPAELVVYSVKVLTDGRRDTAIRLLRLALEKDPDHARALLIMGQTLLQNKQFAEAAESLESAISKLLVAGHPTEVGKIDLLILSSQWAGIANIRQGKMEEGLLHLERIAQLEEPVDPKIKAHYYDGLFMLASALLNVDRKAESLKYLQMCAAYDPAYNTYFEFLETDSTDFASDLASSRRDF</sequence>
<evidence type="ECO:0000256" key="5">
    <source>
        <dbReference type="ARBA" id="ARBA00023136"/>
    </source>
</evidence>
<evidence type="ECO:0000313" key="7">
    <source>
        <dbReference type="Proteomes" id="UP000504604"/>
    </source>
</evidence>
<name>A0A6I9SS20_SESIN</name>
<feature type="transmembrane region" description="Helical" evidence="6">
    <location>
        <begin position="219"/>
        <end position="240"/>
    </location>
</feature>
<dbReference type="InterPro" id="IPR001708">
    <property type="entry name" value="YidC/ALB3/OXA1/COX18"/>
</dbReference>
<feature type="transmembrane region" description="Helical" evidence="6">
    <location>
        <begin position="169"/>
        <end position="188"/>
    </location>
</feature>
<keyword evidence="7" id="KW-1185">Reference proteome</keyword>
<keyword evidence="4 6" id="KW-1133">Transmembrane helix</keyword>
<dbReference type="GO" id="GO:0032979">
    <property type="term" value="P:protein insertion into mitochondrial inner membrane from matrix"/>
    <property type="evidence" value="ECO:0007669"/>
    <property type="project" value="TreeGrafter"/>
</dbReference>
<dbReference type="InParanoid" id="A0A6I9SS20"/>
<keyword evidence="5 6" id="KW-0472">Membrane</keyword>
<evidence type="ECO:0000256" key="2">
    <source>
        <dbReference type="ARBA" id="ARBA00010583"/>
    </source>
</evidence>
<feature type="transmembrane region" description="Helical" evidence="6">
    <location>
        <begin position="99"/>
        <end position="122"/>
    </location>
</feature>
<dbReference type="SUPFAM" id="SSF48452">
    <property type="entry name" value="TPR-like"/>
    <property type="match status" value="1"/>
</dbReference>
<dbReference type="PANTHER" id="PTHR12428:SF65">
    <property type="entry name" value="CYTOCHROME C OXIDASE ASSEMBLY PROTEIN COX18, MITOCHONDRIAL"/>
    <property type="match status" value="1"/>
</dbReference>
<dbReference type="InterPro" id="IPR011990">
    <property type="entry name" value="TPR-like_helical_dom_sf"/>
</dbReference>
<organism evidence="7 8">
    <name type="scientific">Sesamum indicum</name>
    <name type="common">Oriental sesame</name>
    <name type="synonym">Sesamum orientale</name>
    <dbReference type="NCBI Taxonomy" id="4182"/>
    <lineage>
        <taxon>Eukaryota</taxon>
        <taxon>Viridiplantae</taxon>
        <taxon>Streptophyta</taxon>
        <taxon>Embryophyta</taxon>
        <taxon>Tracheophyta</taxon>
        <taxon>Spermatophyta</taxon>
        <taxon>Magnoliopsida</taxon>
        <taxon>eudicotyledons</taxon>
        <taxon>Gunneridae</taxon>
        <taxon>Pentapetalae</taxon>
        <taxon>asterids</taxon>
        <taxon>lamiids</taxon>
        <taxon>Lamiales</taxon>
        <taxon>Pedaliaceae</taxon>
        <taxon>Sesamum</taxon>
    </lineage>
</organism>